<accession>A0A8H7U9J7</accession>
<protein>
    <submittedName>
        <fullName evidence="2">Uncharacterized protein</fullName>
    </submittedName>
</protein>
<keyword evidence="3" id="KW-1185">Reference proteome</keyword>
<gene>
    <name evidence="2" type="ORF">INT43_008183</name>
</gene>
<dbReference type="OrthoDB" id="5580129at2759"/>
<name>A0A8H7U9J7_MORIS</name>
<proteinExistence type="predicted"/>
<evidence type="ECO:0000313" key="2">
    <source>
        <dbReference type="EMBL" id="KAG2171803.1"/>
    </source>
</evidence>
<feature type="region of interest" description="Disordered" evidence="1">
    <location>
        <begin position="17"/>
        <end position="42"/>
    </location>
</feature>
<reference evidence="2" key="1">
    <citation type="submission" date="2020-12" db="EMBL/GenBank/DDBJ databases">
        <title>Metabolic potential, ecology and presence of endohyphal bacteria is reflected in genomic diversity of Mucoromycotina.</title>
        <authorList>
            <person name="Muszewska A."/>
            <person name="Okrasinska A."/>
            <person name="Steczkiewicz K."/>
            <person name="Drgas O."/>
            <person name="Orlowska M."/>
            <person name="Perlinska-Lenart U."/>
            <person name="Aleksandrzak-Piekarczyk T."/>
            <person name="Szatraj K."/>
            <person name="Zielenkiewicz U."/>
            <person name="Pilsyk S."/>
            <person name="Malc E."/>
            <person name="Mieczkowski P."/>
            <person name="Kruszewska J.S."/>
            <person name="Biernat P."/>
            <person name="Pawlowska J."/>
        </authorList>
    </citation>
    <scope>NUCLEOTIDE SEQUENCE</scope>
    <source>
        <strain evidence="2">WA0000067209</strain>
    </source>
</reference>
<evidence type="ECO:0000256" key="1">
    <source>
        <dbReference type="SAM" id="MobiDB-lite"/>
    </source>
</evidence>
<comment type="caution">
    <text evidence="2">The sequence shown here is derived from an EMBL/GenBank/DDBJ whole genome shotgun (WGS) entry which is preliminary data.</text>
</comment>
<evidence type="ECO:0000313" key="3">
    <source>
        <dbReference type="Proteomes" id="UP000654370"/>
    </source>
</evidence>
<sequence>MSSSDNIQSLSNEFQTLRNTPGHYTGGDFNQATDAPNGAKHNAMKVLGEHFGKPNMPATEVLSHLGKPDELSPVLPHEMSNSHVAAMPGPMVPGSESAQGLDKPYYLIYHWRGKHDYLWFKVDPAKETVLQSDWYQALE</sequence>
<organism evidence="2 3">
    <name type="scientific">Mortierella isabellina</name>
    <name type="common">Filamentous fungus</name>
    <name type="synonym">Umbelopsis isabellina</name>
    <dbReference type="NCBI Taxonomy" id="91625"/>
    <lineage>
        <taxon>Eukaryota</taxon>
        <taxon>Fungi</taxon>
        <taxon>Fungi incertae sedis</taxon>
        <taxon>Mucoromycota</taxon>
        <taxon>Mucoromycotina</taxon>
        <taxon>Umbelopsidomycetes</taxon>
        <taxon>Umbelopsidales</taxon>
        <taxon>Umbelopsidaceae</taxon>
        <taxon>Umbelopsis</taxon>
    </lineage>
</organism>
<dbReference type="AlphaFoldDB" id="A0A8H7U9J7"/>
<dbReference type="Proteomes" id="UP000654370">
    <property type="component" value="Unassembled WGS sequence"/>
</dbReference>
<dbReference type="EMBL" id="JAEPQZ010000019">
    <property type="protein sequence ID" value="KAG2171803.1"/>
    <property type="molecule type" value="Genomic_DNA"/>
</dbReference>